<reference evidence="6 7" key="1">
    <citation type="journal article" date="2017" name="Nature">
        <title>The Apostasia genome and the evolution of orchids.</title>
        <authorList>
            <person name="Zhang G.Q."/>
            <person name="Liu K.W."/>
            <person name="Li Z."/>
            <person name="Lohaus R."/>
            <person name="Hsiao Y.Y."/>
            <person name="Niu S.C."/>
            <person name="Wang J.Y."/>
            <person name="Lin Y.C."/>
            <person name="Xu Q."/>
            <person name="Chen L.J."/>
            <person name="Yoshida K."/>
            <person name="Fujiwara S."/>
            <person name="Wang Z.W."/>
            <person name="Zhang Y.Q."/>
            <person name="Mitsuda N."/>
            <person name="Wang M."/>
            <person name="Liu G.H."/>
            <person name="Pecoraro L."/>
            <person name="Huang H.X."/>
            <person name="Xiao X.J."/>
            <person name="Lin M."/>
            <person name="Wu X.Y."/>
            <person name="Wu W.L."/>
            <person name="Chen Y.Y."/>
            <person name="Chang S.B."/>
            <person name="Sakamoto S."/>
            <person name="Ohme-Takagi M."/>
            <person name="Yagi M."/>
            <person name="Zeng S.J."/>
            <person name="Shen C.Y."/>
            <person name="Yeh C.M."/>
            <person name="Luo Y.B."/>
            <person name="Tsai W.C."/>
            <person name="Van de Peer Y."/>
            <person name="Liu Z.J."/>
        </authorList>
    </citation>
    <scope>NUCLEOTIDE SEQUENCE [LARGE SCALE GENOMIC DNA]</scope>
    <source>
        <strain evidence="7">cv. Shenzhen</strain>
        <tissue evidence="6">Stem</tissue>
    </source>
</reference>
<evidence type="ECO:0000256" key="2">
    <source>
        <dbReference type="ARBA" id="ARBA00022723"/>
    </source>
</evidence>
<dbReference type="InterPro" id="IPR036910">
    <property type="entry name" value="HMG_box_dom_sf"/>
</dbReference>
<dbReference type="SUPFAM" id="SSF47095">
    <property type="entry name" value="HMG-box"/>
    <property type="match status" value="1"/>
</dbReference>
<comment type="similarity">
    <text evidence="1">Belongs to the YABBY family.</text>
</comment>
<dbReference type="EMBL" id="KZ451899">
    <property type="protein sequence ID" value="PKA64931.1"/>
    <property type="molecule type" value="Genomic_DNA"/>
</dbReference>
<proteinExistence type="inferred from homology"/>
<dbReference type="InterPro" id="IPR006780">
    <property type="entry name" value="YABBY"/>
</dbReference>
<dbReference type="CDD" id="cd00084">
    <property type="entry name" value="HMG-box_SF"/>
    <property type="match status" value="1"/>
</dbReference>
<dbReference type="Proteomes" id="UP000236161">
    <property type="component" value="Unassembled WGS sequence"/>
</dbReference>
<feature type="domain" description="YABBY protein C-terminal" evidence="5">
    <location>
        <begin position="40"/>
        <end position="89"/>
    </location>
</feature>
<dbReference type="PANTHER" id="PTHR31675">
    <property type="entry name" value="PROTEIN YABBY 6-RELATED"/>
    <property type="match status" value="1"/>
</dbReference>
<keyword evidence="2" id="KW-0479">Metal-binding</keyword>
<evidence type="ECO:0000256" key="3">
    <source>
        <dbReference type="ARBA" id="ARBA00022771"/>
    </source>
</evidence>
<evidence type="ECO:0000256" key="1">
    <source>
        <dbReference type="ARBA" id="ARBA00010325"/>
    </source>
</evidence>
<evidence type="ECO:0000313" key="6">
    <source>
        <dbReference type="EMBL" id="PKA64931.1"/>
    </source>
</evidence>
<sequence length="137" mass="15408">MISPCDYNMVWSMDGQQYATMLMSSSPEAADHLIIRKAPASILKPPEKKHRLPSAYNHFMREEIRRIKDANPEIPHREAFSAAAKNWAKGDSTTIVSSTSYANGATCCTTSIDHQNENTNELIVKTCDIPKQPEHNY</sequence>
<gene>
    <name evidence="6" type="primary">DL</name>
    <name evidence="6" type="ORF">AXF42_Ash011533</name>
</gene>
<evidence type="ECO:0000259" key="5">
    <source>
        <dbReference type="Pfam" id="PF04690"/>
    </source>
</evidence>
<evidence type="ECO:0000313" key="7">
    <source>
        <dbReference type="Proteomes" id="UP000236161"/>
    </source>
</evidence>
<dbReference type="GO" id="GO:0045165">
    <property type="term" value="P:cell fate commitment"/>
    <property type="evidence" value="ECO:0007669"/>
    <property type="project" value="TreeGrafter"/>
</dbReference>
<dbReference type="GO" id="GO:0005634">
    <property type="term" value="C:nucleus"/>
    <property type="evidence" value="ECO:0007669"/>
    <property type="project" value="TreeGrafter"/>
</dbReference>
<dbReference type="InterPro" id="IPR056775">
    <property type="entry name" value="YABBY_C"/>
</dbReference>
<dbReference type="Pfam" id="PF04690">
    <property type="entry name" value="YABBY"/>
    <property type="match status" value="1"/>
</dbReference>
<dbReference type="GO" id="GO:0048479">
    <property type="term" value="P:style development"/>
    <property type="evidence" value="ECO:0007669"/>
    <property type="project" value="TreeGrafter"/>
</dbReference>
<organism evidence="6 7">
    <name type="scientific">Apostasia shenzhenica</name>
    <dbReference type="NCBI Taxonomy" id="1088818"/>
    <lineage>
        <taxon>Eukaryota</taxon>
        <taxon>Viridiplantae</taxon>
        <taxon>Streptophyta</taxon>
        <taxon>Embryophyta</taxon>
        <taxon>Tracheophyta</taxon>
        <taxon>Spermatophyta</taxon>
        <taxon>Magnoliopsida</taxon>
        <taxon>Liliopsida</taxon>
        <taxon>Asparagales</taxon>
        <taxon>Orchidaceae</taxon>
        <taxon>Apostasioideae</taxon>
        <taxon>Apostasia</taxon>
    </lineage>
</organism>
<keyword evidence="4" id="KW-0862">Zinc</keyword>
<dbReference type="Gene3D" id="1.10.30.10">
    <property type="entry name" value="High mobility group box domain"/>
    <property type="match status" value="1"/>
</dbReference>
<dbReference type="AlphaFoldDB" id="A0A2I0BAY4"/>
<accession>A0A2I0BAY4</accession>
<name>A0A2I0BAY4_9ASPA</name>
<dbReference type="GO" id="GO:0008270">
    <property type="term" value="F:zinc ion binding"/>
    <property type="evidence" value="ECO:0007669"/>
    <property type="project" value="UniProtKB-KW"/>
</dbReference>
<dbReference type="OrthoDB" id="667577at2759"/>
<dbReference type="GO" id="GO:0010582">
    <property type="term" value="P:floral meristem determinacy"/>
    <property type="evidence" value="ECO:0007669"/>
    <property type="project" value="TreeGrafter"/>
</dbReference>
<dbReference type="PANTHER" id="PTHR31675:SF1">
    <property type="entry name" value="PROTEIN CRABS CLAW"/>
    <property type="match status" value="1"/>
</dbReference>
<keyword evidence="3" id="KW-0863">Zinc-finger</keyword>
<keyword evidence="7" id="KW-1185">Reference proteome</keyword>
<evidence type="ECO:0000256" key="4">
    <source>
        <dbReference type="ARBA" id="ARBA00022833"/>
    </source>
</evidence>
<protein>
    <submittedName>
        <fullName evidence="6">Protein drooping leaf</fullName>
    </submittedName>
</protein>
<dbReference type="GO" id="GO:0048366">
    <property type="term" value="P:leaf development"/>
    <property type="evidence" value="ECO:0007669"/>
    <property type="project" value="TreeGrafter"/>
</dbReference>